<dbReference type="InterPro" id="IPR024119">
    <property type="entry name" value="TF_DEAF-1"/>
</dbReference>
<name>K0STH5_THAOC</name>
<evidence type="ECO:0000256" key="4">
    <source>
        <dbReference type="PROSITE-ProRule" id="PRU00134"/>
    </source>
</evidence>
<feature type="domain" description="MYND-type" evidence="5">
    <location>
        <begin position="171"/>
        <end position="212"/>
    </location>
</feature>
<dbReference type="AlphaFoldDB" id="K0STH5"/>
<dbReference type="SUPFAM" id="SSF144232">
    <property type="entry name" value="HIT/MYND zinc finger-like"/>
    <property type="match status" value="1"/>
</dbReference>
<accession>K0STH5</accession>
<evidence type="ECO:0000256" key="3">
    <source>
        <dbReference type="ARBA" id="ARBA00022833"/>
    </source>
</evidence>
<protein>
    <recommendedName>
        <fullName evidence="5">MYND-type domain-containing protein</fullName>
    </recommendedName>
</protein>
<sequence length="523" mass="58603">MRLHDTMKEVLEQLALGTAGNLSFLEVLELALYIATGYISFLALRQLISTSKSQADKGRHSEKILIRGRSIKNPGSFFEGLESEVLLEEEHESPMGEVDDIAKILESCVPCPDGSGANFTMIDSGTEIGQEILGYALCDLAREDSGRSQQMKEGEYVTTANGGQRKKPTECANCGVEQDDDVEIRACSKCKADGYCSKKCQLAHWPKHKKSCKLLAGIDKALTSCKDEAEAMGNLMRLMSKQNQPMTGLYATHAGMISSDDTVMPPGVPENFLWLKSALTEFGRLKGDKREYGEKAYKKLYDDLVANKQVWMHFFQRNQTHTGDTCLILEQLAHIYSARGKWDDCAGVLEYWEALIDIVRKLNLSHSKQYDLSCMADHSEHRCKLIQHEMHEALGRPDLNAPVLRQLIRLERSPNLQGIPESIQNKTNWDRFAEMYQTTASIKLPSTSIERLSDEDVAKVLVKTAEVSKSVKSAFPQFFQGIDASKTKQDAKMSLLSCAYCGKDESYLGELKKCTRCKEAVYW</sequence>
<dbReference type="PROSITE" id="PS01360">
    <property type="entry name" value="ZF_MYND_1"/>
    <property type="match status" value="1"/>
</dbReference>
<keyword evidence="1" id="KW-0479">Metal-binding</keyword>
<dbReference type="EMBL" id="AGNL01011624">
    <property type="protein sequence ID" value="EJK68279.1"/>
    <property type="molecule type" value="Genomic_DNA"/>
</dbReference>
<proteinExistence type="predicted"/>
<comment type="caution">
    <text evidence="6">The sequence shown here is derived from an EMBL/GenBank/DDBJ whole genome shotgun (WGS) entry which is preliminary data.</text>
</comment>
<gene>
    <name evidence="6" type="ORF">THAOC_10556</name>
</gene>
<dbReference type="PROSITE" id="PS50865">
    <property type="entry name" value="ZF_MYND_2"/>
    <property type="match status" value="1"/>
</dbReference>
<dbReference type="Gene3D" id="6.10.140.2220">
    <property type="match status" value="1"/>
</dbReference>
<evidence type="ECO:0000256" key="1">
    <source>
        <dbReference type="ARBA" id="ARBA00022723"/>
    </source>
</evidence>
<keyword evidence="2 4" id="KW-0863">Zinc-finger</keyword>
<dbReference type="Proteomes" id="UP000266841">
    <property type="component" value="Unassembled WGS sequence"/>
</dbReference>
<organism evidence="6 7">
    <name type="scientific">Thalassiosira oceanica</name>
    <name type="common">Marine diatom</name>
    <dbReference type="NCBI Taxonomy" id="159749"/>
    <lineage>
        <taxon>Eukaryota</taxon>
        <taxon>Sar</taxon>
        <taxon>Stramenopiles</taxon>
        <taxon>Ochrophyta</taxon>
        <taxon>Bacillariophyta</taxon>
        <taxon>Coscinodiscophyceae</taxon>
        <taxon>Thalassiosirophycidae</taxon>
        <taxon>Thalassiosirales</taxon>
        <taxon>Thalassiosiraceae</taxon>
        <taxon>Thalassiosira</taxon>
    </lineage>
</organism>
<evidence type="ECO:0000313" key="6">
    <source>
        <dbReference type="EMBL" id="EJK68279.1"/>
    </source>
</evidence>
<dbReference type="GO" id="GO:0008270">
    <property type="term" value="F:zinc ion binding"/>
    <property type="evidence" value="ECO:0007669"/>
    <property type="project" value="UniProtKB-KW"/>
</dbReference>
<dbReference type="InterPro" id="IPR002893">
    <property type="entry name" value="Znf_MYND"/>
</dbReference>
<keyword evidence="7" id="KW-1185">Reference proteome</keyword>
<dbReference type="GO" id="GO:0000981">
    <property type="term" value="F:DNA-binding transcription factor activity, RNA polymerase II-specific"/>
    <property type="evidence" value="ECO:0007669"/>
    <property type="project" value="TreeGrafter"/>
</dbReference>
<evidence type="ECO:0000256" key="2">
    <source>
        <dbReference type="ARBA" id="ARBA00022771"/>
    </source>
</evidence>
<dbReference type="PANTHER" id="PTHR10237">
    <property type="entry name" value="DEFORMED EPIDERMAL AUTOREGULATORY FACTOR 1 HOMOLOG SUPPRESSIN"/>
    <property type="match status" value="1"/>
</dbReference>
<evidence type="ECO:0000313" key="7">
    <source>
        <dbReference type="Proteomes" id="UP000266841"/>
    </source>
</evidence>
<keyword evidence="3" id="KW-0862">Zinc</keyword>
<reference evidence="6 7" key="1">
    <citation type="journal article" date="2012" name="Genome Biol.">
        <title>Genome and low-iron response of an oceanic diatom adapted to chronic iron limitation.</title>
        <authorList>
            <person name="Lommer M."/>
            <person name="Specht M."/>
            <person name="Roy A.S."/>
            <person name="Kraemer L."/>
            <person name="Andreson R."/>
            <person name="Gutowska M.A."/>
            <person name="Wolf J."/>
            <person name="Bergner S.V."/>
            <person name="Schilhabel M.B."/>
            <person name="Klostermeier U.C."/>
            <person name="Beiko R.G."/>
            <person name="Rosenstiel P."/>
            <person name="Hippler M."/>
            <person name="Laroche J."/>
        </authorList>
    </citation>
    <scope>NUCLEOTIDE SEQUENCE [LARGE SCALE GENOMIC DNA]</scope>
    <source>
        <strain evidence="6 7">CCMP1005</strain>
    </source>
</reference>
<dbReference type="PANTHER" id="PTHR10237:SF14">
    <property type="entry name" value="MYND-TYPE DOMAIN-CONTAINING PROTEIN"/>
    <property type="match status" value="1"/>
</dbReference>
<dbReference type="OrthoDB" id="341421at2759"/>
<dbReference type="GO" id="GO:0005634">
    <property type="term" value="C:nucleus"/>
    <property type="evidence" value="ECO:0007669"/>
    <property type="project" value="TreeGrafter"/>
</dbReference>
<dbReference type="Pfam" id="PF01753">
    <property type="entry name" value="zf-MYND"/>
    <property type="match status" value="1"/>
</dbReference>
<evidence type="ECO:0000259" key="5">
    <source>
        <dbReference type="PROSITE" id="PS50865"/>
    </source>
</evidence>